<accession>A0A5B7Y2B4</accession>
<dbReference type="Proteomes" id="UP000307074">
    <property type="component" value="Chromosome"/>
</dbReference>
<name>A0A5B7Y2B4_LEVBR</name>
<proteinExistence type="predicted"/>
<dbReference type="AlphaFoldDB" id="A0A5B7Y2B4"/>
<gene>
    <name evidence="1" type="ORF">UCCLBBS449_2420</name>
</gene>
<organism evidence="1 2">
    <name type="scientific">Levilactobacillus brevis</name>
    <name type="common">Lactobacillus brevis</name>
    <dbReference type="NCBI Taxonomy" id="1580"/>
    <lineage>
        <taxon>Bacteria</taxon>
        <taxon>Bacillati</taxon>
        <taxon>Bacillota</taxon>
        <taxon>Bacilli</taxon>
        <taxon>Lactobacillales</taxon>
        <taxon>Lactobacillaceae</taxon>
        <taxon>Levilactobacillus</taxon>
    </lineage>
</organism>
<evidence type="ECO:0000313" key="1">
    <source>
        <dbReference type="EMBL" id="QCZ54324.1"/>
    </source>
</evidence>
<dbReference type="RefSeq" id="WP_042520648.1">
    <property type="nucleotide sequence ID" value="NZ_CP031198.1"/>
</dbReference>
<sequence>MLKTWLKAAIILALSVSSIFGLTSANAQSTYQISTVKDVTLTPYYVANYKKTLYAWDKTHTKRITVLNQLPGVSWYATQKVTIIHGHQTTTYLHIASEYGLDYGYVPAKDMRKGFDPTDDEKPAYHPTTSTTGSQIPVKRVSEKAFSKVIPSLTKNTYYQTTKKLTVKMPFSVYISGTINEPITLPVGTVVAGNRSRTEMTIASSYLSQNLLKAGYQQNLWTDNGESYTPNPMAFKAIPRPAYLPKNGSHGDLYLGGVNALRNQYNALSKQSIQLTTNGYVEVHQNNPQDRAIAYTAQPTTSVKIKRTQIKGHTRYLYLAKNLNGFKTTKVRYHGTTQYRLAFVNQQKTYSITFENDDNFVEPSYYGLMSFGGKTFYTPYGTIPNDN</sequence>
<evidence type="ECO:0000313" key="2">
    <source>
        <dbReference type="Proteomes" id="UP000307074"/>
    </source>
</evidence>
<dbReference type="EMBL" id="CP031198">
    <property type="protein sequence ID" value="QCZ54324.1"/>
    <property type="molecule type" value="Genomic_DNA"/>
</dbReference>
<protein>
    <submittedName>
        <fullName evidence="1">Uncharacterized protein</fullName>
    </submittedName>
</protein>
<reference evidence="1 2" key="1">
    <citation type="submission" date="2018-07" db="EMBL/GenBank/DDBJ databases">
        <authorList>
            <person name="Feyereisen M."/>
        </authorList>
    </citation>
    <scope>NUCLEOTIDE SEQUENCE [LARGE SCALE GENOMIC DNA]</scope>
    <source>
        <strain evidence="1 2">UCCLBBS449</strain>
    </source>
</reference>